<dbReference type="InterPro" id="IPR035906">
    <property type="entry name" value="MetI-like_sf"/>
</dbReference>
<keyword evidence="5 7" id="KW-1133">Transmembrane helix</keyword>
<dbReference type="Pfam" id="PF19300">
    <property type="entry name" value="BPD_transp_1_N"/>
    <property type="match status" value="1"/>
</dbReference>
<evidence type="ECO:0000256" key="2">
    <source>
        <dbReference type="ARBA" id="ARBA00022448"/>
    </source>
</evidence>
<feature type="transmembrane region" description="Helical" evidence="7">
    <location>
        <begin position="307"/>
        <end position="333"/>
    </location>
</feature>
<sequence length="342" mass="37552">MSGVEATRTATTDRATKEQRTRNRFWWYLLRRIGQGVVVILIVTLIVFALLHLALPEGPAVGVLGMQATQEQIDAFNRENGFDLPVWQQYFHFLGQLATGDLGDSFKLNRPVADAIGQRLPKTLVLALISMIVALIIAIPMGIFQAVRRGKPSDYALTTWNFIVYSTPSFFLGLILVIVFSQWLPWFPAQAPQGDTVGDVLANPAALVLPVATAALAIIATFSRYMRSSTIDNLSEDYVRTARAKGTPVPVVITRHVVRNSLTPVIAMLGYYLPVMFGGMIVVESLFNYPGMGLLFWTSAQTSDYPVLLGCILVIALATVVGSLLADIIQALLDPRTREELS</sequence>
<evidence type="ECO:0000259" key="8">
    <source>
        <dbReference type="PROSITE" id="PS50928"/>
    </source>
</evidence>
<reference evidence="9 10" key="1">
    <citation type="submission" date="2023-01" db="EMBL/GenBank/DDBJ databases">
        <title>Characterization of estradiol degrading bacteria Microbacterium sp. MZT7 and reveal degrading genes through genome analysis.</title>
        <authorList>
            <person name="Hao P."/>
            <person name="Gao Y."/>
        </authorList>
    </citation>
    <scope>NUCLEOTIDE SEQUENCE [LARGE SCALE GENOMIC DNA]</scope>
    <source>
        <strain evidence="9 10">MZT7</strain>
    </source>
</reference>
<organism evidence="9 10">
    <name type="scientific">Microbacterium resistens</name>
    <dbReference type="NCBI Taxonomy" id="156977"/>
    <lineage>
        <taxon>Bacteria</taxon>
        <taxon>Bacillati</taxon>
        <taxon>Actinomycetota</taxon>
        <taxon>Actinomycetes</taxon>
        <taxon>Micrococcales</taxon>
        <taxon>Microbacteriaceae</taxon>
        <taxon>Microbacterium</taxon>
    </lineage>
</organism>
<keyword evidence="3" id="KW-1003">Cell membrane</keyword>
<feature type="transmembrane region" description="Helical" evidence="7">
    <location>
        <begin position="124"/>
        <end position="147"/>
    </location>
</feature>
<feature type="domain" description="ABC transmembrane type-1" evidence="8">
    <location>
        <begin position="120"/>
        <end position="326"/>
    </location>
</feature>
<dbReference type="PANTHER" id="PTHR43163">
    <property type="entry name" value="DIPEPTIDE TRANSPORT SYSTEM PERMEASE PROTEIN DPPB-RELATED"/>
    <property type="match status" value="1"/>
</dbReference>
<accession>A0ABY3RP17</accession>
<feature type="transmembrane region" description="Helical" evidence="7">
    <location>
        <begin position="33"/>
        <end position="55"/>
    </location>
</feature>
<dbReference type="Gene3D" id="1.10.3720.10">
    <property type="entry name" value="MetI-like"/>
    <property type="match status" value="1"/>
</dbReference>
<protein>
    <submittedName>
        <fullName evidence="9">ABC transporter permease</fullName>
    </submittedName>
</protein>
<evidence type="ECO:0000313" key="10">
    <source>
        <dbReference type="Proteomes" id="UP001199642"/>
    </source>
</evidence>
<dbReference type="PROSITE" id="PS50928">
    <property type="entry name" value="ABC_TM1"/>
    <property type="match status" value="1"/>
</dbReference>
<name>A0ABY3RP17_9MICO</name>
<comment type="similarity">
    <text evidence="7">Belongs to the binding-protein-dependent transport system permease family.</text>
</comment>
<keyword evidence="10" id="KW-1185">Reference proteome</keyword>
<keyword evidence="2 7" id="KW-0813">Transport</keyword>
<dbReference type="CDD" id="cd06261">
    <property type="entry name" value="TM_PBP2"/>
    <property type="match status" value="1"/>
</dbReference>
<evidence type="ECO:0000256" key="3">
    <source>
        <dbReference type="ARBA" id="ARBA00022475"/>
    </source>
</evidence>
<evidence type="ECO:0000256" key="5">
    <source>
        <dbReference type="ARBA" id="ARBA00022989"/>
    </source>
</evidence>
<dbReference type="SUPFAM" id="SSF161098">
    <property type="entry name" value="MetI-like"/>
    <property type="match status" value="1"/>
</dbReference>
<dbReference type="InterPro" id="IPR000515">
    <property type="entry name" value="MetI-like"/>
</dbReference>
<dbReference type="PANTHER" id="PTHR43163:SF6">
    <property type="entry name" value="DIPEPTIDE TRANSPORT SYSTEM PERMEASE PROTEIN DPPB-RELATED"/>
    <property type="match status" value="1"/>
</dbReference>
<comment type="subcellular location">
    <subcellularLocation>
        <location evidence="1 7">Cell membrane</location>
        <topology evidence="1 7">Multi-pass membrane protein</topology>
    </subcellularLocation>
</comment>
<dbReference type="Pfam" id="PF00528">
    <property type="entry name" value="BPD_transp_1"/>
    <property type="match status" value="1"/>
</dbReference>
<dbReference type="Proteomes" id="UP001199642">
    <property type="component" value="Chromosome"/>
</dbReference>
<dbReference type="EMBL" id="CP082781">
    <property type="protein sequence ID" value="UGS25422.1"/>
    <property type="molecule type" value="Genomic_DNA"/>
</dbReference>
<keyword evidence="4 7" id="KW-0812">Transmembrane</keyword>
<dbReference type="InterPro" id="IPR045621">
    <property type="entry name" value="BPD_transp_1_N"/>
</dbReference>
<feature type="transmembrane region" description="Helical" evidence="7">
    <location>
        <begin position="265"/>
        <end position="287"/>
    </location>
</feature>
<evidence type="ECO:0000256" key="6">
    <source>
        <dbReference type="ARBA" id="ARBA00023136"/>
    </source>
</evidence>
<keyword evidence="6 7" id="KW-0472">Membrane</keyword>
<feature type="transmembrane region" description="Helical" evidence="7">
    <location>
        <begin position="200"/>
        <end position="222"/>
    </location>
</feature>
<dbReference type="RefSeq" id="WP_084344699.1">
    <property type="nucleotide sequence ID" value="NZ_CP082781.1"/>
</dbReference>
<evidence type="ECO:0000313" key="9">
    <source>
        <dbReference type="EMBL" id="UGS25422.1"/>
    </source>
</evidence>
<gene>
    <name evidence="9" type="ORF">K8F61_12105</name>
</gene>
<evidence type="ECO:0000256" key="4">
    <source>
        <dbReference type="ARBA" id="ARBA00022692"/>
    </source>
</evidence>
<proteinExistence type="inferred from homology"/>
<evidence type="ECO:0000256" key="7">
    <source>
        <dbReference type="RuleBase" id="RU363032"/>
    </source>
</evidence>
<feature type="transmembrane region" description="Helical" evidence="7">
    <location>
        <begin position="159"/>
        <end position="180"/>
    </location>
</feature>
<evidence type="ECO:0000256" key="1">
    <source>
        <dbReference type="ARBA" id="ARBA00004651"/>
    </source>
</evidence>